<dbReference type="Proteomes" id="UP001290861">
    <property type="component" value="Unassembled WGS sequence"/>
</dbReference>
<evidence type="ECO:0000313" key="2">
    <source>
        <dbReference type="EMBL" id="MDZ8120492.1"/>
    </source>
</evidence>
<keyword evidence="3" id="KW-1185">Reference proteome</keyword>
<organism evidence="2 3">
    <name type="scientific">Pontiella agarivorans</name>
    <dbReference type="NCBI Taxonomy" id="3038953"/>
    <lineage>
        <taxon>Bacteria</taxon>
        <taxon>Pseudomonadati</taxon>
        <taxon>Kiritimatiellota</taxon>
        <taxon>Kiritimatiellia</taxon>
        <taxon>Kiritimatiellales</taxon>
        <taxon>Pontiellaceae</taxon>
        <taxon>Pontiella</taxon>
    </lineage>
</organism>
<evidence type="ECO:0000256" key="1">
    <source>
        <dbReference type="SAM" id="MobiDB-lite"/>
    </source>
</evidence>
<proteinExistence type="predicted"/>
<sequence length="145" mass="16471">MHNQTPFFNGFHRGTLGKKSRGEADRLAQQLRALKEKSLSQLAVCFRKCVPEQRLRPSKGRHHSRQRIFSKESTFWAFFCQVIDADGGCMEVVRKTQALAAVCGMKVPALSSSAYCQARRKLEESTLMNIFKHTAERIDSIPERG</sequence>
<evidence type="ECO:0000313" key="3">
    <source>
        <dbReference type="Proteomes" id="UP001290861"/>
    </source>
</evidence>
<reference evidence="2 3" key="1">
    <citation type="journal article" date="2024" name="Appl. Environ. Microbiol.">
        <title>Pontiella agarivorans sp. nov., a novel marine anaerobic bacterium capable of degrading macroalgal polysaccharides and fixing nitrogen.</title>
        <authorList>
            <person name="Liu N."/>
            <person name="Kivenson V."/>
            <person name="Peng X."/>
            <person name="Cui Z."/>
            <person name="Lankiewicz T.S."/>
            <person name="Gosselin K.M."/>
            <person name="English C.J."/>
            <person name="Blair E.M."/>
            <person name="O'Malley M.A."/>
            <person name="Valentine D.L."/>
        </authorList>
    </citation>
    <scope>NUCLEOTIDE SEQUENCE [LARGE SCALE GENOMIC DNA]</scope>
    <source>
        <strain evidence="2 3">NLcol2</strain>
    </source>
</reference>
<gene>
    <name evidence="2" type="ORF">P9H32_17835</name>
</gene>
<dbReference type="RefSeq" id="WP_322610266.1">
    <property type="nucleotide sequence ID" value="NZ_JARVCO010000012.1"/>
</dbReference>
<dbReference type="EMBL" id="JARVCO010000012">
    <property type="protein sequence ID" value="MDZ8120492.1"/>
    <property type="molecule type" value="Genomic_DNA"/>
</dbReference>
<comment type="caution">
    <text evidence="2">The sequence shown here is derived from an EMBL/GenBank/DDBJ whole genome shotgun (WGS) entry which is preliminary data.</text>
</comment>
<name>A0ABU5N244_9BACT</name>
<feature type="region of interest" description="Disordered" evidence="1">
    <location>
        <begin position="1"/>
        <end position="22"/>
    </location>
</feature>
<protein>
    <submittedName>
        <fullName evidence="2">Transposase domain-containing protein</fullName>
    </submittedName>
</protein>
<accession>A0ABU5N244</accession>